<accession>A0A844XEV4</accession>
<reference evidence="1 2" key="1">
    <citation type="submission" date="2019-12" db="EMBL/GenBank/DDBJ databases">
        <authorList>
            <person name="Lee S.D."/>
        </authorList>
    </citation>
    <scope>NUCLEOTIDE SEQUENCE [LARGE SCALE GENOMIC DNA]</scope>
    <source>
        <strain evidence="1 2">GH3-10</strain>
    </source>
</reference>
<dbReference type="EMBL" id="WUBR01000002">
    <property type="protein sequence ID" value="MWV28370.1"/>
    <property type="molecule type" value="Genomic_DNA"/>
</dbReference>
<gene>
    <name evidence="1" type="ORF">GRF63_10685</name>
</gene>
<name>A0A844XEV4_9SPHN</name>
<dbReference type="RefSeq" id="WP_160485975.1">
    <property type="nucleotide sequence ID" value="NZ_WUBR01000002.1"/>
</dbReference>
<evidence type="ECO:0000313" key="1">
    <source>
        <dbReference type="EMBL" id="MWV28370.1"/>
    </source>
</evidence>
<organism evidence="1 2">
    <name type="scientific">Aurantiacibacter rhizosphaerae</name>
    <dbReference type="NCBI Taxonomy" id="2691582"/>
    <lineage>
        <taxon>Bacteria</taxon>
        <taxon>Pseudomonadati</taxon>
        <taxon>Pseudomonadota</taxon>
        <taxon>Alphaproteobacteria</taxon>
        <taxon>Sphingomonadales</taxon>
        <taxon>Erythrobacteraceae</taxon>
        <taxon>Aurantiacibacter</taxon>
    </lineage>
</organism>
<keyword evidence="1" id="KW-0808">Transferase</keyword>
<dbReference type="Proteomes" id="UP000461409">
    <property type="component" value="Unassembled WGS sequence"/>
</dbReference>
<sequence length="97" mass="11112">MSQREALEACWFALTRKEMPAIARQRGWPVHLDHCFQRILLDNTCGRPWREEIASPAYRNAPEELLRKAIALGEEAIAGKSDLAQLNTRSLRLRGKL</sequence>
<evidence type="ECO:0000313" key="2">
    <source>
        <dbReference type="Proteomes" id="UP000461409"/>
    </source>
</evidence>
<reference evidence="1 2" key="2">
    <citation type="submission" date="2020-02" db="EMBL/GenBank/DDBJ databases">
        <title>Erythrobacter dongmakensis sp. nov., isolated from a tidal mudflat.</title>
        <authorList>
            <person name="Kim I.S."/>
        </authorList>
    </citation>
    <scope>NUCLEOTIDE SEQUENCE [LARGE SCALE GENOMIC DNA]</scope>
    <source>
        <strain evidence="1 2">GH3-10</strain>
    </source>
</reference>
<proteinExistence type="predicted"/>
<keyword evidence="2" id="KW-1185">Reference proteome</keyword>
<protein>
    <submittedName>
        <fullName evidence="1">GCN5-related N-acetyltransferase</fullName>
    </submittedName>
</protein>
<dbReference type="AlphaFoldDB" id="A0A844XEV4"/>
<dbReference type="GO" id="GO:0016740">
    <property type="term" value="F:transferase activity"/>
    <property type="evidence" value="ECO:0007669"/>
    <property type="project" value="UniProtKB-KW"/>
</dbReference>
<comment type="caution">
    <text evidence="1">The sequence shown here is derived from an EMBL/GenBank/DDBJ whole genome shotgun (WGS) entry which is preliminary data.</text>
</comment>